<dbReference type="InterPro" id="IPR006121">
    <property type="entry name" value="HMA_dom"/>
</dbReference>
<evidence type="ECO:0000313" key="3">
    <source>
        <dbReference type="Proteomes" id="UP000251341"/>
    </source>
</evidence>
<dbReference type="Proteomes" id="UP000251341">
    <property type="component" value="Unassembled WGS sequence"/>
</dbReference>
<dbReference type="SUPFAM" id="SSF55008">
    <property type="entry name" value="HMA, heavy metal-associated domain"/>
    <property type="match status" value="1"/>
</dbReference>
<feature type="domain" description="HMA" evidence="1">
    <location>
        <begin position="1"/>
        <end position="64"/>
    </location>
</feature>
<organism evidence="2 3">
    <name type="scientific">Limnohabitans curvus</name>
    <dbReference type="NCBI Taxonomy" id="323423"/>
    <lineage>
        <taxon>Bacteria</taxon>
        <taxon>Pseudomonadati</taxon>
        <taxon>Pseudomonadota</taxon>
        <taxon>Betaproteobacteria</taxon>
        <taxon>Burkholderiales</taxon>
        <taxon>Comamonadaceae</taxon>
        <taxon>Limnohabitans</taxon>
    </lineage>
</organism>
<name>A0A315ETU3_9BURK</name>
<sequence length="64" mass="7014">MDNTFQVQGMTCGHCEMAVKKAIARLDPEAKVEIDRSTGKVDVHSTKPREDIAHAIADEGYQVA</sequence>
<dbReference type="AlphaFoldDB" id="A0A315ETU3"/>
<dbReference type="GO" id="GO:0006825">
    <property type="term" value="P:copper ion transport"/>
    <property type="evidence" value="ECO:0007669"/>
    <property type="project" value="InterPro"/>
</dbReference>
<dbReference type="EMBL" id="NESP01000001">
    <property type="protein sequence ID" value="PUE59404.1"/>
    <property type="molecule type" value="Genomic_DNA"/>
</dbReference>
<dbReference type="CDD" id="cd00371">
    <property type="entry name" value="HMA"/>
    <property type="match status" value="1"/>
</dbReference>
<dbReference type="PRINTS" id="PR00944">
    <property type="entry name" value="CUEXPORT"/>
</dbReference>
<gene>
    <name evidence="2" type="ORF">B9Z44_07390</name>
</gene>
<accession>A0A315ETU3</accession>
<evidence type="ECO:0000259" key="1">
    <source>
        <dbReference type="PROSITE" id="PS50846"/>
    </source>
</evidence>
<reference evidence="2 3" key="1">
    <citation type="submission" date="2017-04" db="EMBL/GenBank/DDBJ databases">
        <title>Unexpected and diverse lifestyles within the genus Limnohabitans.</title>
        <authorList>
            <person name="Kasalicky V."/>
            <person name="Mehrshad M."/>
            <person name="Andrei S.-A."/>
            <person name="Salcher M."/>
            <person name="Kratochvilova H."/>
            <person name="Simek K."/>
            <person name="Ghai R."/>
        </authorList>
    </citation>
    <scope>NUCLEOTIDE SEQUENCE [LARGE SCALE GENOMIC DNA]</scope>
    <source>
        <strain evidence="2 3">MWH-C5</strain>
    </source>
</reference>
<dbReference type="Pfam" id="PF00403">
    <property type="entry name" value="HMA"/>
    <property type="match status" value="1"/>
</dbReference>
<dbReference type="InterPro" id="IPR036163">
    <property type="entry name" value="HMA_dom_sf"/>
</dbReference>
<dbReference type="InterPro" id="IPR000428">
    <property type="entry name" value="Cu-bd"/>
</dbReference>
<proteinExistence type="predicted"/>
<comment type="caution">
    <text evidence="2">The sequence shown here is derived from an EMBL/GenBank/DDBJ whole genome shotgun (WGS) entry which is preliminary data.</text>
</comment>
<dbReference type="Gene3D" id="3.30.70.100">
    <property type="match status" value="1"/>
</dbReference>
<dbReference type="PROSITE" id="PS50846">
    <property type="entry name" value="HMA_2"/>
    <property type="match status" value="1"/>
</dbReference>
<protein>
    <submittedName>
        <fullName evidence="2">Heavy metal transport/detoxification protein</fullName>
    </submittedName>
</protein>
<dbReference type="RefSeq" id="WP_108402849.1">
    <property type="nucleotide sequence ID" value="NZ_NESP01000001.1"/>
</dbReference>
<keyword evidence="3" id="KW-1185">Reference proteome</keyword>
<dbReference type="GO" id="GO:0005507">
    <property type="term" value="F:copper ion binding"/>
    <property type="evidence" value="ECO:0007669"/>
    <property type="project" value="InterPro"/>
</dbReference>
<evidence type="ECO:0000313" key="2">
    <source>
        <dbReference type="EMBL" id="PUE59404.1"/>
    </source>
</evidence>